<dbReference type="GO" id="GO:0005524">
    <property type="term" value="F:ATP binding"/>
    <property type="evidence" value="ECO:0007669"/>
    <property type="project" value="UniProtKB-KW"/>
</dbReference>
<evidence type="ECO:0008006" key="13">
    <source>
        <dbReference type="Google" id="ProtNLM"/>
    </source>
</evidence>
<dbReference type="GO" id="GO:0016787">
    <property type="term" value="F:hydrolase activity"/>
    <property type="evidence" value="ECO:0007669"/>
    <property type="project" value="UniProtKB-KW"/>
</dbReference>
<dbReference type="SMART" id="SM00487">
    <property type="entry name" value="DEXDc"/>
    <property type="match status" value="1"/>
</dbReference>
<evidence type="ECO:0000256" key="1">
    <source>
        <dbReference type="ARBA" id="ARBA00004123"/>
    </source>
</evidence>
<dbReference type="GO" id="GO:0006281">
    <property type="term" value="P:DNA repair"/>
    <property type="evidence" value="ECO:0007669"/>
    <property type="project" value="InterPro"/>
</dbReference>
<dbReference type="PROSITE" id="PS51192">
    <property type="entry name" value="HELICASE_ATP_BIND_1"/>
    <property type="match status" value="1"/>
</dbReference>
<gene>
    <name evidence="11" type="ORF">EG68_01637</name>
</gene>
<evidence type="ECO:0000256" key="4">
    <source>
        <dbReference type="ARBA" id="ARBA00022801"/>
    </source>
</evidence>
<dbReference type="GO" id="GO:0006338">
    <property type="term" value="P:chromatin remodeling"/>
    <property type="evidence" value="ECO:0007669"/>
    <property type="project" value="InterPro"/>
</dbReference>
<feature type="compositionally biased region" description="Basic and acidic residues" evidence="7">
    <location>
        <begin position="654"/>
        <end position="672"/>
    </location>
</feature>
<evidence type="ECO:0000259" key="9">
    <source>
        <dbReference type="PROSITE" id="PS51192"/>
    </source>
</evidence>
<dbReference type="PROSITE" id="PS50172">
    <property type="entry name" value="BRCT"/>
    <property type="match status" value="1"/>
</dbReference>
<feature type="domain" description="Helicase ATP-binding" evidence="9">
    <location>
        <begin position="46"/>
        <end position="203"/>
    </location>
</feature>
<evidence type="ECO:0000259" key="10">
    <source>
        <dbReference type="PROSITE" id="PS51194"/>
    </source>
</evidence>
<dbReference type="Pfam" id="PF00176">
    <property type="entry name" value="SNF2-rel_dom"/>
    <property type="match status" value="1"/>
</dbReference>
<dbReference type="AlphaFoldDB" id="A0A8S9ZB70"/>
<feature type="region of interest" description="Disordered" evidence="7">
    <location>
        <begin position="939"/>
        <end position="968"/>
    </location>
</feature>
<dbReference type="Proteomes" id="UP000822476">
    <property type="component" value="Unassembled WGS sequence"/>
</dbReference>
<dbReference type="Gene3D" id="3.40.50.10810">
    <property type="entry name" value="Tandem AAA-ATPase domain"/>
    <property type="match status" value="1"/>
</dbReference>
<dbReference type="GO" id="GO:0005634">
    <property type="term" value="C:nucleus"/>
    <property type="evidence" value="ECO:0007669"/>
    <property type="project" value="UniProtKB-SubCell"/>
</dbReference>
<evidence type="ECO:0000256" key="7">
    <source>
        <dbReference type="SAM" id="MobiDB-lite"/>
    </source>
</evidence>
<comment type="subcellular location">
    <subcellularLocation>
        <location evidence="1">Nucleus</location>
    </subcellularLocation>
</comment>
<feature type="compositionally biased region" description="Low complexity" evidence="7">
    <location>
        <begin position="939"/>
        <end position="959"/>
    </location>
</feature>
<feature type="compositionally biased region" description="Polar residues" evidence="7">
    <location>
        <begin position="632"/>
        <end position="653"/>
    </location>
</feature>
<evidence type="ECO:0000256" key="3">
    <source>
        <dbReference type="ARBA" id="ARBA00022741"/>
    </source>
</evidence>
<dbReference type="InterPro" id="IPR049730">
    <property type="entry name" value="SNF2/RAD54-like_C"/>
</dbReference>
<dbReference type="Gene3D" id="3.40.220.10">
    <property type="entry name" value="Leucine Aminopeptidase, subunit E, domain 1"/>
    <property type="match status" value="1"/>
</dbReference>
<dbReference type="InterPro" id="IPR036420">
    <property type="entry name" value="BRCT_dom_sf"/>
</dbReference>
<keyword evidence="12" id="KW-1185">Reference proteome</keyword>
<feature type="domain" description="BRCT" evidence="8">
    <location>
        <begin position="982"/>
        <end position="1084"/>
    </location>
</feature>
<evidence type="ECO:0000256" key="5">
    <source>
        <dbReference type="ARBA" id="ARBA00022840"/>
    </source>
</evidence>
<organism evidence="11 12">
    <name type="scientific">Paragonimus skrjabini miyazakii</name>
    <dbReference type="NCBI Taxonomy" id="59628"/>
    <lineage>
        <taxon>Eukaryota</taxon>
        <taxon>Metazoa</taxon>
        <taxon>Spiralia</taxon>
        <taxon>Lophotrochozoa</taxon>
        <taxon>Platyhelminthes</taxon>
        <taxon>Trematoda</taxon>
        <taxon>Digenea</taxon>
        <taxon>Plagiorchiida</taxon>
        <taxon>Troglotremata</taxon>
        <taxon>Troglotrematidae</taxon>
        <taxon>Paragonimus</taxon>
    </lineage>
</organism>
<comment type="similarity">
    <text evidence="2">Belongs to the SNF2/RAD54 helicase family.</text>
</comment>
<comment type="caution">
    <text evidence="11">The sequence shown here is derived from an EMBL/GenBank/DDBJ whole genome shotgun (WGS) entry which is preliminary data.</text>
</comment>
<dbReference type="InterPro" id="IPR038718">
    <property type="entry name" value="SNF2-like_sf"/>
</dbReference>
<dbReference type="PANTHER" id="PTHR47157:SF1">
    <property type="entry name" value="CHROMODOMAIN-HELICASE-DNA-BINDING PROTEIN 1-LIKE"/>
    <property type="match status" value="1"/>
</dbReference>
<dbReference type="CDD" id="cd17919">
    <property type="entry name" value="DEXHc_Snf"/>
    <property type="match status" value="1"/>
</dbReference>
<dbReference type="InterPro" id="IPR043472">
    <property type="entry name" value="Macro_dom-like"/>
</dbReference>
<keyword evidence="3" id="KW-0547">Nucleotide-binding</keyword>
<evidence type="ECO:0000313" key="11">
    <source>
        <dbReference type="EMBL" id="KAF7260707.1"/>
    </source>
</evidence>
<dbReference type="InterPro" id="IPR027417">
    <property type="entry name" value="P-loop_NTPase"/>
</dbReference>
<keyword evidence="6" id="KW-0539">Nucleus</keyword>
<accession>A0A8S9ZB70</accession>
<reference evidence="11" key="1">
    <citation type="submission" date="2019-07" db="EMBL/GenBank/DDBJ databases">
        <title>Annotation for the trematode Paragonimus miyazaki's.</title>
        <authorList>
            <person name="Choi Y.-J."/>
        </authorList>
    </citation>
    <scope>NUCLEOTIDE SEQUENCE</scope>
    <source>
        <strain evidence="11">Japan</strain>
    </source>
</reference>
<evidence type="ECO:0000256" key="6">
    <source>
        <dbReference type="ARBA" id="ARBA00023242"/>
    </source>
</evidence>
<dbReference type="Pfam" id="PF00271">
    <property type="entry name" value="Helicase_C"/>
    <property type="match status" value="1"/>
</dbReference>
<dbReference type="InterPro" id="IPR001357">
    <property type="entry name" value="BRCT_dom"/>
</dbReference>
<dbReference type="PROSITE" id="PS51194">
    <property type="entry name" value="HELICASE_CTER"/>
    <property type="match status" value="1"/>
</dbReference>
<dbReference type="InterPro" id="IPR000330">
    <property type="entry name" value="SNF2_N"/>
</dbReference>
<dbReference type="GO" id="GO:0003678">
    <property type="term" value="F:DNA helicase activity"/>
    <property type="evidence" value="ECO:0007669"/>
    <property type="project" value="InterPro"/>
</dbReference>
<dbReference type="InterPro" id="IPR031053">
    <property type="entry name" value="ALC1"/>
</dbReference>
<evidence type="ECO:0000256" key="2">
    <source>
        <dbReference type="ARBA" id="ARBA00007025"/>
    </source>
</evidence>
<proteinExistence type="inferred from homology"/>
<dbReference type="Gene3D" id="3.40.50.10190">
    <property type="entry name" value="BRCT domain"/>
    <property type="match status" value="1"/>
</dbReference>
<dbReference type="InterPro" id="IPR014001">
    <property type="entry name" value="Helicase_ATP-bd"/>
</dbReference>
<dbReference type="EMBL" id="JTDE01000639">
    <property type="protein sequence ID" value="KAF7260707.1"/>
    <property type="molecule type" value="Genomic_DNA"/>
</dbReference>
<dbReference type="CDD" id="cd00027">
    <property type="entry name" value="BRCT"/>
    <property type="match status" value="1"/>
</dbReference>
<dbReference type="SUPFAM" id="SSF52949">
    <property type="entry name" value="Macro domain-like"/>
    <property type="match status" value="1"/>
</dbReference>
<dbReference type="SMART" id="SM00490">
    <property type="entry name" value="HELICc"/>
    <property type="match status" value="1"/>
</dbReference>
<dbReference type="Gene3D" id="3.40.50.300">
    <property type="entry name" value="P-loop containing nucleotide triphosphate hydrolases"/>
    <property type="match status" value="1"/>
</dbReference>
<evidence type="ECO:0000313" key="12">
    <source>
        <dbReference type="Proteomes" id="UP000822476"/>
    </source>
</evidence>
<feature type="domain" description="Helicase C-terminal" evidence="10">
    <location>
        <begin position="361"/>
        <end position="518"/>
    </location>
</feature>
<evidence type="ECO:0000259" key="8">
    <source>
        <dbReference type="PROSITE" id="PS50172"/>
    </source>
</evidence>
<dbReference type="SUPFAM" id="SSF52540">
    <property type="entry name" value="P-loop containing nucleoside triphosphate hydrolases"/>
    <property type="match status" value="2"/>
</dbReference>
<dbReference type="PANTHER" id="PTHR47157">
    <property type="entry name" value="CHROMODOMAIN-HELICASE-DNA-BINDING PROTEIN 1-LIKE"/>
    <property type="match status" value="1"/>
</dbReference>
<dbReference type="OrthoDB" id="448448at2759"/>
<sequence>MEELLKHTLTARSTDTDVIHQADLENCGIRNVKLRDYQLSGVSWLNVCASQHRGGILCDEMGLGKTCQIIAFLAIMLQQKSPTPILLVCPLSVLETWINELKNFLVYAGNQDQRTTKRAEYDPKSYPILLTTYELCINDQEFIASFNWEVLIVDEGHRLKNSESVLYDVLLKVCHKSRFLLTGTPVQNNLTELYNLLHFVAPTYFTKKGRSAFVNYFNPQDCDDLTTRDAQLATVLHPFLLRRTKHQVLLDLPPRIDLIIYHSLTPLQKKIYRALLTRNIDVFSAVMDEERGTTRSKMPVNRINNLLVQLRKCVDHPYLFDGVEPEPFELGQHIVDTSGKLTLLDLLLKFLYNPFAKTQTAINLLVGPVHKVLIFSQMTRMLDIVQDYLTLMDYNYERLDGSVRGDDRFAAIRGFSQAQESFVFLLSTRAGGQGLNLVAADTVILLDGDFNPQNDLQATARVHRIGQTKPVRVIRLVGRDTVEEAILSRADAKLKLSTRILGTTCSSPEDPGAVGELGAVLKFGLSRLLDQDESKMGASDCTLKPDLDFTQILGETDIKTWHWLPPRENSFSDHLSDWVVLTDSVYKCELTDEDLKVVEKFKKAHEELVEKERSQLLREGYQTRAQGTIPSVQLNSVDPTSSARLKPQSTTQLTERRVKSTEAGEARRQKNLETAKQRAAAKLEKRMAWWKSVDYSSWSVFREESRTDVNPNSSFEVDDDVFHVDESLNETEADLVPPDVYYTIGDASEPLQYFNRTTYPTPAFVCLTVDQSGSWPEGGFFGAVARRTLVPKNAYELSSDMEDLNLGDCHLIPVFPTTANNSVTLSVRTFNDVLLIADNASQKLPVDINFCGLLVAQRHSRRSQSSGGPPELLLDALERSLQSLGKACRCLKQCSVHVPHLGHGSRSFQWYSVERLLWKHLVERSRVPVYVYYYHRKGSPSNPNDPDAPSTSTPVASSSKRNLVESPNNLDEPVSKLLTSRHLIDLFTGKIFYFWSREGDSACMEVASRLDHERKQLERIVFAYDGDIVPILSTSVTHVVIIGSIHNLPNELAQLSNHCHLVTPNWVLHSVRLRKCQEESNYHPCPHIL</sequence>
<keyword evidence="5" id="KW-0067">ATP-binding</keyword>
<protein>
    <recommendedName>
        <fullName evidence="13">Chromodomain-helicase-DNA-binding protein 1-like</fullName>
    </recommendedName>
</protein>
<dbReference type="CDD" id="cd18793">
    <property type="entry name" value="SF2_C_SNF"/>
    <property type="match status" value="1"/>
</dbReference>
<feature type="region of interest" description="Disordered" evidence="7">
    <location>
        <begin position="632"/>
        <end position="672"/>
    </location>
</feature>
<keyword evidence="4" id="KW-0378">Hydrolase</keyword>
<name>A0A8S9ZB70_9TREM</name>
<dbReference type="InterPro" id="IPR001650">
    <property type="entry name" value="Helicase_C-like"/>
</dbReference>
<dbReference type="SUPFAM" id="SSF52113">
    <property type="entry name" value="BRCT domain"/>
    <property type="match status" value="1"/>
</dbReference>